<keyword evidence="2" id="KW-1185">Reference proteome</keyword>
<name>A0ACC5R737_9HYPH</name>
<sequence length="238" mass="25859">MSPEPLSPETRSLLAEISTATLTSQLMARGLRNTFMQKVYRLTTGGPSMVGEAFTLRYIPAREDIDVSAVFEDRNHPQRKAVETIPSGHVLVIDCRQDIRAAGAGSILVTRTMMKGAAGVVTDGGLRDSPTIEALDYPVYCGGRSAPTNLTRHHAVDINVPIGCGDVPVYPGDIIVGDREGVVVIPRHLADEVAKQGKEQTLMEDFVTERVLAGQSTFGLYPPNAETLAQFEAWKKQR</sequence>
<evidence type="ECO:0000313" key="1">
    <source>
        <dbReference type="EMBL" id="MBK1868481.1"/>
    </source>
</evidence>
<proteinExistence type="predicted"/>
<organism evidence="1 2">
    <name type="scientific">Taklimakanibacter albus</name>
    <dbReference type="NCBI Taxonomy" id="2800327"/>
    <lineage>
        <taxon>Bacteria</taxon>
        <taxon>Pseudomonadati</taxon>
        <taxon>Pseudomonadota</taxon>
        <taxon>Alphaproteobacteria</taxon>
        <taxon>Hyphomicrobiales</taxon>
        <taxon>Aestuariivirgaceae</taxon>
        <taxon>Taklimakanibacter</taxon>
    </lineage>
</organism>
<accession>A0ACC5R737</accession>
<dbReference type="Proteomes" id="UP000616151">
    <property type="component" value="Unassembled WGS sequence"/>
</dbReference>
<comment type="caution">
    <text evidence="1">The sequence shown here is derived from an EMBL/GenBank/DDBJ whole genome shotgun (WGS) entry which is preliminary data.</text>
</comment>
<reference evidence="1" key="1">
    <citation type="submission" date="2021-01" db="EMBL/GenBank/DDBJ databases">
        <authorList>
            <person name="Sun Q."/>
        </authorList>
    </citation>
    <scope>NUCLEOTIDE SEQUENCE</scope>
    <source>
        <strain evidence="1">YIM B02566</strain>
    </source>
</reference>
<protein>
    <submittedName>
        <fullName evidence="1">Ribonuclease activity regulator RraA</fullName>
    </submittedName>
</protein>
<evidence type="ECO:0000313" key="2">
    <source>
        <dbReference type="Proteomes" id="UP000616151"/>
    </source>
</evidence>
<dbReference type="EMBL" id="JAENHL010000007">
    <property type="protein sequence ID" value="MBK1868481.1"/>
    <property type="molecule type" value="Genomic_DNA"/>
</dbReference>
<gene>
    <name evidence="1" type="ORF">JHL16_19155</name>
</gene>